<reference evidence="1 2" key="1">
    <citation type="submission" date="2018-11" db="EMBL/GenBank/DDBJ databases">
        <title>the genome of Mesorhizobium tamadayense DSM 28320.</title>
        <authorList>
            <person name="Gao J."/>
        </authorList>
    </citation>
    <scope>NUCLEOTIDE SEQUENCE [LARGE SCALE GENOMIC DNA]</scope>
    <source>
        <strain evidence="1 2">DSM 28320</strain>
    </source>
</reference>
<dbReference type="Pfam" id="PF09867">
    <property type="entry name" value="TagF_N"/>
    <property type="match status" value="1"/>
</dbReference>
<dbReference type="RefSeq" id="WP_125002125.1">
    <property type="nucleotide sequence ID" value="NZ_RQXT01000027.1"/>
</dbReference>
<gene>
    <name evidence="1" type="primary">tagF</name>
    <name evidence="1" type="ORF">EH240_20880</name>
</gene>
<dbReference type="OrthoDB" id="9801841at2"/>
<evidence type="ECO:0000313" key="1">
    <source>
        <dbReference type="EMBL" id="RRH97418.1"/>
    </source>
</evidence>
<dbReference type="Gene3D" id="3.40.1730.10">
    <property type="entry name" value="pa0076 domain"/>
    <property type="match status" value="1"/>
</dbReference>
<evidence type="ECO:0000313" key="2">
    <source>
        <dbReference type="Proteomes" id="UP000273786"/>
    </source>
</evidence>
<comment type="caution">
    <text evidence="1">The sequence shown here is derived from an EMBL/GenBank/DDBJ whole genome shotgun (WGS) entry which is preliminary data.</text>
</comment>
<dbReference type="InterPro" id="IPR038225">
    <property type="entry name" value="TagF_sf"/>
</dbReference>
<dbReference type="NCBIfam" id="TIGR03373">
    <property type="entry name" value="VI_minor_4"/>
    <property type="match status" value="1"/>
</dbReference>
<dbReference type="Proteomes" id="UP000273786">
    <property type="component" value="Unassembled WGS sequence"/>
</dbReference>
<dbReference type="EMBL" id="RQXT01000027">
    <property type="protein sequence ID" value="RRH97418.1"/>
    <property type="molecule type" value="Genomic_DNA"/>
</dbReference>
<name>A0A3P3FIB7_9HYPH</name>
<sequence length="179" mass="20553">MSAADMNVGFFGKIPATGDFVAWNLPRTFIDRWDRWMSMELRARPDEGGLDSRVWRFIVKGGIFGDQPCAGAWRMSEDRVGRRYPFAVIRLGPPPEPGDSWFDGIADLVRETVEEYRAQVWIAERIGQLPQPETLDRKERIAFWLDDWEVHELDFADIHDLAANGLPAMRATRQETAES</sequence>
<organism evidence="1 2">
    <name type="scientific">Mesorhizobium tamadayense</name>
    <dbReference type="NCBI Taxonomy" id="425306"/>
    <lineage>
        <taxon>Bacteria</taxon>
        <taxon>Pseudomonadati</taxon>
        <taxon>Pseudomonadota</taxon>
        <taxon>Alphaproteobacteria</taxon>
        <taxon>Hyphomicrobiales</taxon>
        <taxon>Phyllobacteriaceae</taxon>
        <taxon>Mesorhizobium</taxon>
    </lineage>
</organism>
<keyword evidence="2" id="KW-1185">Reference proteome</keyword>
<proteinExistence type="predicted"/>
<protein>
    <submittedName>
        <fullName evidence="1">Type VI secretion system-associated protein TagF</fullName>
    </submittedName>
</protein>
<dbReference type="AlphaFoldDB" id="A0A3P3FIB7"/>
<dbReference type="InterPro" id="IPR017748">
    <property type="entry name" value="TagF"/>
</dbReference>
<accession>A0A3P3FIB7</accession>